<name>A0A1I8QES4_STOCA</name>
<feature type="transmembrane region" description="Helical" evidence="3">
    <location>
        <begin position="20"/>
        <end position="38"/>
    </location>
</feature>
<keyword evidence="3" id="KW-0812">Transmembrane</keyword>
<proteinExistence type="predicted"/>
<feature type="domain" description="Single" evidence="4">
    <location>
        <begin position="42"/>
        <end position="106"/>
    </location>
</feature>
<evidence type="ECO:0000256" key="3">
    <source>
        <dbReference type="SAM" id="Phobius"/>
    </source>
</evidence>
<reference evidence="5" key="1">
    <citation type="submission" date="2020-05" db="UniProtKB">
        <authorList>
            <consortium name="EnsemblMetazoa"/>
        </authorList>
    </citation>
    <scope>IDENTIFICATION</scope>
    <source>
        <strain evidence="5">USDA</strain>
    </source>
</reference>
<protein>
    <recommendedName>
        <fullName evidence="4">Single domain-containing protein</fullName>
    </recommendedName>
</protein>
<sequence length="107" mass="11754">AAIVVRCSCNFACIIEIMKILAILIFIWLVILACGVNADDTCTIYGQTLQKGESYYPPGKCMQIKCDDVKDPTFLVCPSLLVSPNCILIPEDNTKAYPDCCEKAKCP</sequence>
<keyword evidence="3" id="KW-0472">Membrane</keyword>
<dbReference type="EnsemblMetazoa" id="SCAU016487-RA">
    <property type="protein sequence ID" value="SCAU016487-PA"/>
    <property type="gene ID" value="SCAU016487"/>
</dbReference>
<keyword evidence="6" id="KW-1185">Reference proteome</keyword>
<dbReference type="Proteomes" id="UP000095300">
    <property type="component" value="Unassembled WGS sequence"/>
</dbReference>
<evidence type="ECO:0000259" key="4">
    <source>
        <dbReference type="SMART" id="SM01318"/>
    </source>
</evidence>
<accession>A0A1I8QES4</accession>
<keyword evidence="2" id="KW-0964">Secreted</keyword>
<keyword evidence="3" id="KW-1133">Transmembrane helix</keyword>
<comment type="subcellular location">
    <subcellularLocation>
        <location evidence="1">Secreted</location>
    </subcellularLocation>
</comment>
<dbReference type="VEuPathDB" id="VectorBase:SCAU016487"/>
<evidence type="ECO:0000313" key="6">
    <source>
        <dbReference type="Proteomes" id="UP000095300"/>
    </source>
</evidence>
<dbReference type="Pfam" id="PF15430">
    <property type="entry name" value="SVWC"/>
    <property type="match status" value="1"/>
</dbReference>
<organism evidence="5 6">
    <name type="scientific">Stomoxys calcitrans</name>
    <name type="common">Stable fly</name>
    <name type="synonym">Conops calcitrans</name>
    <dbReference type="NCBI Taxonomy" id="35570"/>
    <lineage>
        <taxon>Eukaryota</taxon>
        <taxon>Metazoa</taxon>
        <taxon>Ecdysozoa</taxon>
        <taxon>Arthropoda</taxon>
        <taxon>Hexapoda</taxon>
        <taxon>Insecta</taxon>
        <taxon>Pterygota</taxon>
        <taxon>Neoptera</taxon>
        <taxon>Endopterygota</taxon>
        <taxon>Diptera</taxon>
        <taxon>Brachycera</taxon>
        <taxon>Muscomorpha</taxon>
        <taxon>Muscoidea</taxon>
        <taxon>Muscidae</taxon>
        <taxon>Stomoxys</taxon>
    </lineage>
</organism>
<dbReference type="InterPro" id="IPR029277">
    <property type="entry name" value="SVWC_dom"/>
</dbReference>
<evidence type="ECO:0000256" key="1">
    <source>
        <dbReference type="ARBA" id="ARBA00004613"/>
    </source>
</evidence>
<evidence type="ECO:0000256" key="2">
    <source>
        <dbReference type="ARBA" id="ARBA00022525"/>
    </source>
</evidence>
<dbReference type="AlphaFoldDB" id="A0A1I8QES4"/>
<evidence type="ECO:0000313" key="5">
    <source>
        <dbReference type="EnsemblMetazoa" id="SCAU016487-PA"/>
    </source>
</evidence>
<dbReference type="GO" id="GO:0005576">
    <property type="term" value="C:extracellular region"/>
    <property type="evidence" value="ECO:0007669"/>
    <property type="project" value="UniProtKB-SubCell"/>
</dbReference>
<gene>
    <name evidence="5" type="primary">106084105</name>
</gene>
<dbReference type="SMART" id="SM01318">
    <property type="entry name" value="SVWC"/>
    <property type="match status" value="1"/>
</dbReference>